<organism evidence="8 9">
    <name type="scientific">Sphingomonas mollis</name>
    <dbReference type="NCBI Taxonomy" id="2795726"/>
    <lineage>
        <taxon>Bacteria</taxon>
        <taxon>Pseudomonadati</taxon>
        <taxon>Pseudomonadota</taxon>
        <taxon>Alphaproteobacteria</taxon>
        <taxon>Sphingomonadales</taxon>
        <taxon>Sphingomonadaceae</taxon>
        <taxon>Sphingomonas</taxon>
    </lineage>
</organism>
<sequence>MTTTTSVAAPTTAAATAAAALSKNTSDYTMFLKLLTTQMQNQDPLKPMDSTEYTSQLAQFSQVEQTIKQTTALSDILSQLSTQNLAQASSLIGREAVVDSAVSGLTAATPAQWSYTGSRDVASIEMSITNSSGKVVSKQTVSGDGAKGRLTWDGALADGSKAAAGAYTLSATGSDSSGVNVPLTIAATGKVATVESVSGAVTLGINGIEVPLAKLVRLADTAG</sequence>
<dbReference type="Gene3D" id="2.30.30.910">
    <property type="match status" value="1"/>
</dbReference>
<dbReference type="Pfam" id="PF13860">
    <property type="entry name" value="FlgD_ig"/>
    <property type="match status" value="1"/>
</dbReference>
<keyword evidence="8" id="KW-0969">Cilium</keyword>
<comment type="similarity">
    <text evidence="1 5">Belongs to the FlgD family.</text>
</comment>
<dbReference type="Proteomes" id="UP000640426">
    <property type="component" value="Unassembled WGS sequence"/>
</dbReference>
<evidence type="ECO:0000256" key="5">
    <source>
        <dbReference type="RuleBase" id="RU362076"/>
    </source>
</evidence>
<keyword evidence="3 5" id="KW-1005">Bacterial flagellum biogenesis</keyword>
<dbReference type="Pfam" id="PF13861">
    <property type="entry name" value="FLgD_tudor"/>
    <property type="match status" value="1"/>
</dbReference>
<keyword evidence="8" id="KW-0282">Flagellum</keyword>
<evidence type="ECO:0000256" key="1">
    <source>
        <dbReference type="ARBA" id="ARBA00010577"/>
    </source>
</evidence>
<evidence type="ECO:0000256" key="2">
    <source>
        <dbReference type="ARBA" id="ARBA00016013"/>
    </source>
</evidence>
<evidence type="ECO:0000256" key="3">
    <source>
        <dbReference type="ARBA" id="ARBA00022795"/>
    </source>
</evidence>
<comment type="caution">
    <text evidence="8">The sequence shown here is derived from an EMBL/GenBank/DDBJ whole genome shotgun (WGS) entry which is preliminary data.</text>
</comment>
<evidence type="ECO:0000259" key="7">
    <source>
        <dbReference type="Pfam" id="PF13861"/>
    </source>
</evidence>
<dbReference type="RefSeq" id="WP_199037448.1">
    <property type="nucleotide sequence ID" value="NZ_JAELXS010000005.1"/>
</dbReference>
<evidence type="ECO:0000313" key="9">
    <source>
        <dbReference type="Proteomes" id="UP000640426"/>
    </source>
</evidence>
<gene>
    <name evidence="8" type="ORF">JAO74_09695</name>
</gene>
<evidence type="ECO:0000313" key="8">
    <source>
        <dbReference type="EMBL" id="MBJ6122063.1"/>
    </source>
</evidence>
<dbReference type="InterPro" id="IPR005648">
    <property type="entry name" value="FlgD"/>
</dbReference>
<comment type="function">
    <text evidence="4 5">Required for flagellar hook formation. May act as a scaffolding protein.</text>
</comment>
<reference evidence="9" key="1">
    <citation type="submission" date="2020-12" db="EMBL/GenBank/DDBJ databases">
        <title>Hymenobacter sp.</title>
        <authorList>
            <person name="Kim M.K."/>
        </authorList>
    </citation>
    <scope>NUCLEOTIDE SEQUENCE [LARGE SCALE GENOMIC DNA]</scope>
    <source>
        <strain evidence="9">BT553</strain>
    </source>
</reference>
<evidence type="ECO:0000259" key="6">
    <source>
        <dbReference type="Pfam" id="PF13860"/>
    </source>
</evidence>
<protein>
    <recommendedName>
        <fullName evidence="2 5">Basal-body rod modification protein FlgD</fullName>
    </recommendedName>
</protein>
<dbReference type="Gene3D" id="2.60.40.4070">
    <property type="match status" value="1"/>
</dbReference>
<keyword evidence="9" id="KW-1185">Reference proteome</keyword>
<dbReference type="Pfam" id="PF03963">
    <property type="entry name" value="FlgD"/>
    <property type="match status" value="1"/>
</dbReference>
<dbReference type="EMBL" id="JAELXS010000005">
    <property type="protein sequence ID" value="MBJ6122063.1"/>
    <property type="molecule type" value="Genomic_DNA"/>
</dbReference>
<proteinExistence type="inferred from homology"/>
<dbReference type="InterPro" id="IPR025965">
    <property type="entry name" value="FlgD/Vpr_Ig-like"/>
</dbReference>
<accession>A0ABS0XPW2</accession>
<name>A0ABS0XPW2_9SPHN</name>
<feature type="domain" description="FlgD Tudor-like" evidence="7">
    <location>
        <begin position="85"/>
        <end position="214"/>
    </location>
</feature>
<keyword evidence="8" id="KW-0966">Cell projection</keyword>
<dbReference type="InterPro" id="IPR025963">
    <property type="entry name" value="FLgD_Tudor"/>
</dbReference>
<evidence type="ECO:0000256" key="4">
    <source>
        <dbReference type="ARBA" id="ARBA00024746"/>
    </source>
</evidence>
<feature type="domain" description="FlgD/Vpr Ig-like" evidence="6">
    <location>
        <begin position="103"/>
        <end position="175"/>
    </location>
</feature>